<sequence length="119" mass="13912">MPLDVITTDQLKYHRLVANKDGASKDRWQKAFSWYAGRQNIDFNRVAQIYCDSYHRYGEEAFMKYARRRRLNGKHCFSNAEALKASDKESIDVVNSGAKVPPTENGEYGRFKPTRRHYC</sequence>
<protein>
    <submittedName>
        <fullName evidence="1">GH20361</fullName>
    </submittedName>
</protein>
<accession>B4J4C6</accession>
<dbReference type="EMBL" id="CH916367">
    <property type="protein sequence ID" value="EDW01608.1"/>
    <property type="molecule type" value="Genomic_DNA"/>
</dbReference>
<proteinExistence type="predicted"/>
<dbReference type="AlphaFoldDB" id="B4J4C6"/>
<dbReference type="eggNOG" id="ENOG502T993">
    <property type="taxonomic scope" value="Eukaryota"/>
</dbReference>
<gene>
    <name evidence="1" type="primary">Dgri\GH20361</name>
    <name evidence="1" type="ORF">Dgri_GH20361</name>
</gene>
<dbReference type="OMA" id="LESRQMY"/>
<dbReference type="OrthoDB" id="8030174at2759"/>
<name>B4J4C6_DROGR</name>
<organism evidence="2">
    <name type="scientific">Drosophila grimshawi</name>
    <name type="common">Hawaiian fruit fly</name>
    <name type="synonym">Idiomyia grimshawi</name>
    <dbReference type="NCBI Taxonomy" id="7222"/>
    <lineage>
        <taxon>Eukaryota</taxon>
        <taxon>Metazoa</taxon>
        <taxon>Ecdysozoa</taxon>
        <taxon>Arthropoda</taxon>
        <taxon>Hexapoda</taxon>
        <taxon>Insecta</taxon>
        <taxon>Pterygota</taxon>
        <taxon>Neoptera</taxon>
        <taxon>Endopterygota</taxon>
        <taxon>Diptera</taxon>
        <taxon>Brachycera</taxon>
        <taxon>Muscomorpha</taxon>
        <taxon>Ephydroidea</taxon>
        <taxon>Drosophilidae</taxon>
        <taxon>Drosophila</taxon>
        <taxon>Hawaiian Drosophila</taxon>
    </lineage>
</organism>
<evidence type="ECO:0000313" key="2">
    <source>
        <dbReference type="Proteomes" id="UP000001070"/>
    </source>
</evidence>
<dbReference type="HOGENOM" id="CLU_2029073_0_0_1"/>
<dbReference type="InParanoid" id="B4J4C6"/>
<dbReference type="FunCoup" id="B4J4C6">
    <property type="interactions" value="1"/>
</dbReference>
<dbReference type="Proteomes" id="UP000001070">
    <property type="component" value="Unassembled WGS sequence"/>
</dbReference>
<dbReference type="PhylomeDB" id="B4J4C6"/>
<keyword evidence="2" id="KW-1185">Reference proteome</keyword>
<evidence type="ECO:0000313" key="1">
    <source>
        <dbReference type="EMBL" id="EDW01608.1"/>
    </source>
</evidence>
<reference evidence="1 2" key="1">
    <citation type="journal article" date="2007" name="Nature">
        <title>Evolution of genes and genomes on the Drosophila phylogeny.</title>
        <authorList>
            <consortium name="Drosophila 12 Genomes Consortium"/>
            <person name="Clark A.G."/>
            <person name="Eisen M.B."/>
            <person name="Smith D.R."/>
            <person name="Bergman C.M."/>
            <person name="Oliver B."/>
            <person name="Markow T.A."/>
            <person name="Kaufman T.C."/>
            <person name="Kellis M."/>
            <person name="Gelbart W."/>
            <person name="Iyer V.N."/>
            <person name="Pollard D.A."/>
            <person name="Sackton T.B."/>
            <person name="Larracuente A.M."/>
            <person name="Singh N.D."/>
            <person name="Abad J.P."/>
            <person name="Abt D.N."/>
            <person name="Adryan B."/>
            <person name="Aguade M."/>
            <person name="Akashi H."/>
            <person name="Anderson W.W."/>
            <person name="Aquadro C.F."/>
            <person name="Ardell D.H."/>
            <person name="Arguello R."/>
            <person name="Artieri C.G."/>
            <person name="Barbash D.A."/>
            <person name="Barker D."/>
            <person name="Barsanti P."/>
            <person name="Batterham P."/>
            <person name="Batzoglou S."/>
            <person name="Begun D."/>
            <person name="Bhutkar A."/>
            <person name="Blanco E."/>
            <person name="Bosak S.A."/>
            <person name="Bradley R.K."/>
            <person name="Brand A.D."/>
            <person name="Brent M.R."/>
            <person name="Brooks A.N."/>
            <person name="Brown R.H."/>
            <person name="Butlin R.K."/>
            <person name="Caggese C."/>
            <person name="Calvi B.R."/>
            <person name="Bernardo de Carvalho A."/>
            <person name="Caspi A."/>
            <person name="Castrezana S."/>
            <person name="Celniker S.E."/>
            <person name="Chang J.L."/>
            <person name="Chapple C."/>
            <person name="Chatterji S."/>
            <person name="Chinwalla A."/>
            <person name="Civetta A."/>
            <person name="Clifton S.W."/>
            <person name="Comeron J.M."/>
            <person name="Costello J.C."/>
            <person name="Coyne J.A."/>
            <person name="Daub J."/>
            <person name="David R.G."/>
            <person name="Delcher A.L."/>
            <person name="Delehaunty K."/>
            <person name="Do C.B."/>
            <person name="Ebling H."/>
            <person name="Edwards K."/>
            <person name="Eickbush T."/>
            <person name="Evans J.D."/>
            <person name="Filipski A."/>
            <person name="Findeiss S."/>
            <person name="Freyhult E."/>
            <person name="Fulton L."/>
            <person name="Fulton R."/>
            <person name="Garcia A.C."/>
            <person name="Gardiner A."/>
            <person name="Garfield D.A."/>
            <person name="Garvin B.E."/>
            <person name="Gibson G."/>
            <person name="Gilbert D."/>
            <person name="Gnerre S."/>
            <person name="Godfrey J."/>
            <person name="Good R."/>
            <person name="Gotea V."/>
            <person name="Gravely B."/>
            <person name="Greenberg A.J."/>
            <person name="Griffiths-Jones S."/>
            <person name="Gross S."/>
            <person name="Guigo R."/>
            <person name="Gustafson E.A."/>
            <person name="Haerty W."/>
            <person name="Hahn M.W."/>
            <person name="Halligan D.L."/>
            <person name="Halpern A.L."/>
            <person name="Halter G.M."/>
            <person name="Han M.V."/>
            <person name="Heger A."/>
            <person name="Hillier L."/>
            <person name="Hinrichs A.S."/>
            <person name="Holmes I."/>
            <person name="Hoskins R.A."/>
            <person name="Hubisz M.J."/>
            <person name="Hultmark D."/>
            <person name="Huntley M.A."/>
            <person name="Jaffe D.B."/>
            <person name="Jagadeeshan S."/>
            <person name="Jeck W.R."/>
            <person name="Johnson J."/>
            <person name="Jones C.D."/>
            <person name="Jordan W.C."/>
            <person name="Karpen G.H."/>
            <person name="Kataoka E."/>
            <person name="Keightley P.D."/>
            <person name="Kheradpour P."/>
            <person name="Kirkness E.F."/>
            <person name="Koerich L.B."/>
            <person name="Kristiansen K."/>
            <person name="Kudrna D."/>
            <person name="Kulathinal R.J."/>
            <person name="Kumar S."/>
            <person name="Kwok R."/>
            <person name="Lander E."/>
            <person name="Langley C.H."/>
            <person name="Lapoint R."/>
            <person name="Lazzaro B.P."/>
            <person name="Lee S.J."/>
            <person name="Levesque L."/>
            <person name="Li R."/>
            <person name="Lin C.F."/>
            <person name="Lin M.F."/>
            <person name="Lindblad-Toh K."/>
            <person name="Llopart A."/>
            <person name="Long M."/>
            <person name="Low L."/>
            <person name="Lozovsky E."/>
            <person name="Lu J."/>
            <person name="Luo M."/>
            <person name="Machado C.A."/>
            <person name="Makalowski W."/>
            <person name="Marzo M."/>
            <person name="Matsuda M."/>
            <person name="Matzkin L."/>
            <person name="McAllister B."/>
            <person name="McBride C.S."/>
            <person name="McKernan B."/>
            <person name="McKernan K."/>
            <person name="Mendez-Lago M."/>
            <person name="Minx P."/>
            <person name="Mollenhauer M.U."/>
            <person name="Montooth K."/>
            <person name="Mount S.M."/>
            <person name="Mu X."/>
            <person name="Myers E."/>
            <person name="Negre B."/>
            <person name="Newfeld S."/>
            <person name="Nielsen R."/>
            <person name="Noor M.A."/>
            <person name="O'Grady P."/>
            <person name="Pachter L."/>
            <person name="Papaceit M."/>
            <person name="Parisi M.J."/>
            <person name="Parisi M."/>
            <person name="Parts L."/>
            <person name="Pedersen J.S."/>
            <person name="Pesole G."/>
            <person name="Phillippy A.M."/>
            <person name="Ponting C.P."/>
            <person name="Pop M."/>
            <person name="Porcelli D."/>
            <person name="Powell J.R."/>
            <person name="Prohaska S."/>
            <person name="Pruitt K."/>
            <person name="Puig M."/>
            <person name="Quesneville H."/>
            <person name="Ram K.R."/>
            <person name="Rand D."/>
            <person name="Rasmussen M.D."/>
            <person name="Reed L.K."/>
            <person name="Reenan R."/>
            <person name="Reily A."/>
            <person name="Remington K.A."/>
            <person name="Rieger T.T."/>
            <person name="Ritchie M.G."/>
            <person name="Robin C."/>
            <person name="Rogers Y.H."/>
            <person name="Rohde C."/>
            <person name="Rozas J."/>
            <person name="Rubenfield M.J."/>
            <person name="Ruiz A."/>
            <person name="Russo S."/>
            <person name="Salzberg S.L."/>
            <person name="Sanchez-Gracia A."/>
            <person name="Saranga D.J."/>
            <person name="Sato H."/>
            <person name="Schaeffer S.W."/>
            <person name="Schatz M.C."/>
            <person name="Schlenke T."/>
            <person name="Schwartz R."/>
            <person name="Segarra C."/>
            <person name="Singh R.S."/>
            <person name="Sirot L."/>
            <person name="Sirota M."/>
            <person name="Sisneros N.B."/>
            <person name="Smith C.D."/>
            <person name="Smith T.F."/>
            <person name="Spieth J."/>
            <person name="Stage D.E."/>
            <person name="Stark A."/>
            <person name="Stephan W."/>
            <person name="Strausberg R.L."/>
            <person name="Strempel S."/>
            <person name="Sturgill D."/>
            <person name="Sutton G."/>
            <person name="Sutton G.G."/>
            <person name="Tao W."/>
            <person name="Teichmann S."/>
            <person name="Tobari Y.N."/>
            <person name="Tomimura Y."/>
            <person name="Tsolas J.M."/>
            <person name="Valente V.L."/>
            <person name="Venter E."/>
            <person name="Venter J.C."/>
            <person name="Vicario S."/>
            <person name="Vieira F.G."/>
            <person name="Vilella A.J."/>
            <person name="Villasante A."/>
            <person name="Walenz B."/>
            <person name="Wang J."/>
            <person name="Wasserman M."/>
            <person name="Watts T."/>
            <person name="Wilson D."/>
            <person name="Wilson R.K."/>
            <person name="Wing R.A."/>
            <person name="Wolfner M.F."/>
            <person name="Wong A."/>
            <person name="Wong G.K."/>
            <person name="Wu C.I."/>
            <person name="Wu G."/>
            <person name="Yamamoto D."/>
            <person name="Yang H.P."/>
            <person name="Yang S.P."/>
            <person name="Yorke J.A."/>
            <person name="Yoshida K."/>
            <person name="Zdobnov E."/>
            <person name="Zhang P."/>
            <person name="Zhang Y."/>
            <person name="Zimin A.V."/>
            <person name="Baldwin J."/>
            <person name="Abdouelleil A."/>
            <person name="Abdulkadir J."/>
            <person name="Abebe A."/>
            <person name="Abera B."/>
            <person name="Abreu J."/>
            <person name="Acer S.C."/>
            <person name="Aftuck L."/>
            <person name="Alexander A."/>
            <person name="An P."/>
            <person name="Anderson E."/>
            <person name="Anderson S."/>
            <person name="Arachi H."/>
            <person name="Azer M."/>
            <person name="Bachantsang P."/>
            <person name="Barry A."/>
            <person name="Bayul T."/>
            <person name="Berlin A."/>
            <person name="Bessette D."/>
            <person name="Bloom T."/>
            <person name="Blye J."/>
            <person name="Boguslavskiy L."/>
            <person name="Bonnet C."/>
            <person name="Boukhgalter B."/>
            <person name="Bourzgui I."/>
            <person name="Brown A."/>
            <person name="Cahill P."/>
            <person name="Channer S."/>
            <person name="Cheshatsang Y."/>
            <person name="Chuda L."/>
            <person name="Citroen M."/>
            <person name="Collymore A."/>
            <person name="Cooke P."/>
            <person name="Costello M."/>
            <person name="D'Aco K."/>
            <person name="Daza R."/>
            <person name="De Haan G."/>
            <person name="DeGray S."/>
            <person name="DeMaso C."/>
            <person name="Dhargay N."/>
            <person name="Dooley K."/>
            <person name="Dooley E."/>
            <person name="Doricent M."/>
            <person name="Dorje P."/>
            <person name="Dorjee K."/>
            <person name="Dupes A."/>
            <person name="Elong R."/>
            <person name="Falk J."/>
            <person name="Farina A."/>
            <person name="Faro S."/>
            <person name="Ferguson D."/>
            <person name="Fisher S."/>
            <person name="Foley C.D."/>
            <person name="Franke A."/>
            <person name="Friedrich D."/>
            <person name="Gadbois L."/>
            <person name="Gearin G."/>
            <person name="Gearin C.R."/>
            <person name="Giannoukos G."/>
            <person name="Goode T."/>
            <person name="Graham J."/>
            <person name="Grandbois E."/>
            <person name="Grewal S."/>
            <person name="Gyaltsen K."/>
            <person name="Hafez N."/>
            <person name="Hagos B."/>
            <person name="Hall J."/>
            <person name="Henson C."/>
            <person name="Hollinger A."/>
            <person name="Honan T."/>
            <person name="Huard M.D."/>
            <person name="Hughes L."/>
            <person name="Hurhula B."/>
            <person name="Husby M.E."/>
            <person name="Kamat A."/>
            <person name="Kanga B."/>
            <person name="Kashin S."/>
            <person name="Khazanovich D."/>
            <person name="Kisner P."/>
            <person name="Lance K."/>
            <person name="Lara M."/>
            <person name="Lee W."/>
            <person name="Lennon N."/>
            <person name="Letendre F."/>
            <person name="LeVine R."/>
            <person name="Lipovsky A."/>
            <person name="Liu X."/>
            <person name="Liu J."/>
            <person name="Liu S."/>
            <person name="Lokyitsang T."/>
            <person name="Lokyitsang Y."/>
            <person name="Lubonja R."/>
            <person name="Lui A."/>
            <person name="MacDonald P."/>
            <person name="Magnisalis V."/>
            <person name="Maru K."/>
            <person name="Matthews C."/>
            <person name="McCusker W."/>
            <person name="McDonough S."/>
            <person name="Mehta T."/>
            <person name="Meldrim J."/>
            <person name="Meneus L."/>
            <person name="Mihai O."/>
            <person name="Mihalev A."/>
            <person name="Mihova T."/>
            <person name="Mittelman R."/>
            <person name="Mlenga V."/>
            <person name="Montmayeur A."/>
            <person name="Mulrain L."/>
            <person name="Navidi A."/>
            <person name="Naylor J."/>
            <person name="Negash T."/>
            <person name="Nguyen T."/>
            <person name="Nguyen N."/>
            <person name="Nicol R."/>
            <person name="Norbu C."/>
            <person name="Norbu N."/>
            <person name="Novod N."/>
            <person name="O'Neill B."/>
            <person name="Osman S."/>
            <person name="Markiewicz E."/>
            <person name="Oyono O.L."/>
            <person name="Patti C."/>
            <person name="Phunkhang P."/>
            <person name="Pierre F."/>
            <person name="Priest M."/>
            <person name="Raghuraman S."/>
            <person name="Rege F."/>
            <person name="Reyes R."/>
            <person name="Rise C."/>
            <person name="Rogov P."/>
            <person name="Ross K."/>
            <person name="Ryan E."/>
            <person name="Settipalli S."/>
            <person name="Shea T."/>
            <person name="Sherpa N."/>
            <person name="Shi L."/>
            <person name="Shih D."/>
            <person name="Sparrow T."/>
            <person name="Spaulding J."/>
            <person name="Stalker J."/>
            <person name="Stange-Thomann N."/>
            <person name="Stavropoulos S."/>
            <person name="Stone C."/>
            <person name="Strader C."/>
            <person name="Tesfaye S."/>
            <person name="Thomson T."/>
            <person name="Thoulutsang Y."/>
            <person name="Thoulutsang D."/>
            <person name="Topham K."/>
            <person name="Topping I."/>
            <person name="Tsamla T."/>
            <person name="Vassiliev H."/>
            <person name="Vo A."/>
            <person name="Wangchuk T."/>
            <person name="Wangdi T."/>
            <person name="Weiand M."/>
            <person name="Wilkinson J."/>
            <person name="Wilson A."/>
            <person name="Yadav S."/>
            <person name="Young G."/>
            <person name="Yu Q."/>
            <person name="Zembek L."/>
            <person name="Zhong D."/>
            <person name="Zimmer A."/>
            <person name="Zwirko Z."/>
            <person name="Jaffe D.B."/>
            <person name="Alvarez P."/>
            <person name="Brockman W."/>
            <person name="Butler J."/>
            <person name="Chin C."/>
            <person name="Gnerre S."/>
            <person name="Grabherr M."/>
            <person name="Kleber M."/>
            <person name="Mauceli E."/>
            <person name="MacCallum I."/>
        </authorList>
    </citation>
    <scope>NUCLEOTIDE SEQUENCE [LARGE SCALE GENOMIC DNA]</scope>
    <source>
        <strain evidence="2">Tucson 15287-2541.00</strain>
    </source>
</reference>
<dbReference type="KEGG" id="dgr:6559542"/>